<dbReference type="GO" id="GO:0006355">
    <property type="term" value="P:regulation of DNA-templated transcription"/>
    <property type="evidence" value="ECO:0007669"/>
    <property type="project" value="InterPro"/>
</dbReference>
<reference evidence="1 2" key="1">
    <citation type="submission" date="2020-10" db="EMBL/GenBank/DDBJ databases">
        <title>Connecting structure to function with the recovery of over 1000 high-quality activated sludge metagenome-assembled genomes encoding full-length rRNA genes using long-read sequencing.</title>
        <authorList>
            <person name="Singleton C.M."/>
            <person name="Petriglieri F."/>
            <person name="Kristensen J.M."/>
            <person name="Kirkegaard R.H."/>
            <person name="Michaelsen T.Y."/>
            <person name="Andersen M.H."/>
            <person name="Karst S.M."/>
            <person name="Dueholm M.S."/>
            <person name="Nielsen P.H."/>
            <person name="Albertsen M."/>
        </authorList>
    </citation>
    <scope>NUCLEOTIDE SEQUENCE [LARGE SCALE GENOMIC DNA]</scope>
    <source>
        <strain evidence="1">Lyne_18-Q3-R50-59_MAXAC.006</strain>
    </source>
</reference>
<comment type="caution">
    <text evidence="1">The sequence shown here is derived from an EMBL/GenBank/DDBJ whole genome shotgun (WGS) entry which is preliminary data.</text>
</comment>
<dbReference type="InterPro" id="IPR013321">
    <property type="entry name" value="Arc_rbn_hlx_hlx"/>
</dbReference>
<evidence type="ECO:0000313" key="1">
    <source>
        <dbReference type="EMBL" id="MBK9296979.1"/>
    </source>
</evidence>
<evidence type="ECO:0000313" key="2">
    <source>
        <dbReference type="Proteomes" id="UP000727993"/>
    </source>
</evidence>
<protein>
    <recommendedName>
        <fullName evidence="3">Ribbon-helix-helix protein CopG domain-containing protein</fullName>
    </recommendedName>
</protein>
<gene>
    <name evidence="1" type="ORF">IPN02_09105</name>
</gene>
<dbReference type="Proteomes" id="UP000727993">
    <property type="component" value="Unassembled WGS sequence"/>
</dbReference>
<proteinExistence type="predicted"/>
<accession>A0A936NC72</accession>
<evidence type="ECO:0008006" key="3">
    <source>
        <dbReference type="Google" id="ProtNLM"/>
    </source>
</evidence>
<sequence length="85" mass="9353">MKTAVSIPDEIFQEAERLRQESGASRSALYAEAIRTYLDQRRRPNRTPGSWAGRFEVHESKEDAIASDPEALAAFDESAEAAGVA</sequence>
<dbReference type="AlphaFoldDB" id="A0A936NC72"/>
<dbReference type="EMBL" id="JADJZA010000006">
    <property type="protein sequence ID" value="MBK9296979.1"/>
    <property type="molecule type" value="Genomic_DNA"/>
</dbReference>
<dbReference type="Gene3D" id="1.10.1220.10">
    <property type="entry name" value="Met repressor-like"/>
    <property type="match status" value="1"/>
</dbReference>
<name>A0A936NC72_9ACTN</name>
<organism evidence="1 2">
    <name type="scientific">Candidatus Neomicrothrix subdominans</name>
    <dbReference type="NCBI Taxonomy" id="2954438"/>
    <lineage>
        <taxon>Bacteria</taxon>
        <taxon>Bacillati</taxon>
        <taxon>Actinomycetota</taxon>
        <taxon>Acidimicrobiia</taxon>
        <taxon>Acidimicrobiales</taxon>
        <taxon>Microthrixaceae</taxon>
        <taxon>Candidatus Neomicrothrix</taxon>
    </lineage>
</organism>